<accession>A0A915ESP4</accession>
<dbReference type="WBParaSite" id="jg8895">
    <property type="protein sequence ID" value="jg8895"/>
    <property type="gene ID" value="jg8895"/>
</dbReference>
<proteinExistence type="predicted"/>
<keyword evidence="1" id="KW-1185">Reference proteome</keyword>
<name>A0A915ESP4_9BILA</name>
<organism evidence="1 2">
    <name type="scientific">Ditylenchus dipsaci</name>
    <dbReference type="NCBI Taxonomy" id="166011"/>
    <lineage>
        <taxon>Eukaryota</taxon>
        <taxon>Metazoa</taxon>
        <taxon>Ecdysozoa</taxon>
        <taxon>Nematoda</taxon>
        <taxon>Chromadorea</taxon>
        <taxon>Rhabditida</taxon>
        <taxon>Tylenchina</taxon>
        <taxon>Tylenchomorpha</taxon>
        <taxon>Sphaerularioidea</taxon>
        <taxon>Anguinidae</taxon>
        <taxon>Anguininae</taxon>
        <taxon>Ditylenchus</taxon>
    </lineage>
</organism>
<dbReference type="Proteomes" id="UP000887574">
    <property type="component" value="Unplaced"/>
</dbReference>
<sequence length="71" mass="8154">MAEEFTAHQTFILLSTMRMTTSFKESTTSSLSSAESTPTIFKLCTQAVKMGDYWLVPDGNYIRLRYLCFKQ</sequence>
<dbReference type="AlphaFoldDB" id="A0A915ESP4"/>
<protein>
    <submittedName>
        <fullName evidence="2">Uncharacterized protein</fullName>
    </submittedName>
</protein>
<reference evidence="2" key="1">
    <citation type="submission" date="2022-11" db="UniProtKB">
        <authorList>
            <consortium name="WormBaseParasite"/>
        </authorList>
    </citation>
    <scope>IDENTIFICATION</scope>
</reference>
<evidence type="ECO:0000313" key="2">
    <source>
        <dbReference type="WBParaSite" id="jg8895"/>
    </source>
</evidence>
<evidence type="ECO:0000313" key="1">
    <source>
        <dbReference type="Proteomes" id="UP000887574"/>
    </source>
</evidence>